<feature type="transmembrane region" description="Helical" evidence="5">
    <location>
        <begin position="150"/>
        <end position="169"/>
    </location>
</feature>
<keyword evidence="3 5" id="KW-1133">Transmembrane helix</keyword>
<feature type="transmembrane region" description="Helical" evidence="5">
    <location>
        <begin position="250"/>
        <end position="269"/>
    </location>
</feature>
<name>F5RI39_METUF</name>
<keyword evidence="4 5" id="KW-0472">Membrane</keyword>
<evidence type="ECO:0000256" key="5">
    <source>
        <dbReference type="RuleBase" id="RU363041"/>
    </source>
</evidence>
<dbReference type="EMBL" id="AFHG01000059">
    <property type="protein sequence ID" value="EGK70021.1"/>
    <property type="molecule type" value="Genomic_DNA"/>
</dbReference>
<comment type="caution">
    <text evidence="6">The sequence shown here is derived from an EMBL/GenBank/DDBJ whole genome shotgun (WGS) entry which is preliminary data.</text>
</comment>
<evidence type="ECO:0000313" key="6">
    <source>
        <dbReference type="EMBL" id="EGK70021.1"/>
    </source>
</evidence>
<feature type="transmembrane region" description="Helical" evidence="5">
    <location>
        <begin position="37"/>
        <end position="56"/>
    </location>
</feature>
<keyword evidence="5" id="KW-1003">Cell membrane</keyword>
<comment type="subcellular location">
    <subcellularLocation>
        <location evidence="5">Cell membrane</location>
        <topology evidence="5">Multi-pass membrane protein</topology>
    </subcellularLocation>
    <subcellularLocation>
        <location evidence="1">Membrane</location>
        <topology evidence="1">Multi-pass membrane protein</topology>
    </subcellularLocation>
</comment>
<feature type="transmembrane region" description="Helical" evidence="5">
    <location>
        <begin position="181"/>
        <end position="198"/>
    </location>
</feature>
<sequence length="324" mass="33526">MKIRHIDTRQTEVGQAHEALGLPPVEQVIVQAQAHPLATVATWFMLFVLVALPLFLLGRGLPLNDPAAALHVVIEVVTSSEFLKAAAVGFIAQSIDGALGMAYGISATTFLLGSGASPAVASASVHIAEIFTTGLSGLSHLKLGNVDRKLMLKLLIPGVIGGVLGALVVTQFDGSQLKPWISGYLLLMGLYVLAKAWRHRRKPAQEPKHVAKLALFGGFVDAAGGGGWGPVVTTSLVGAGSDPRRTIGSVNFAEFFIAVSSAGAFVLFIDAAPWATVAGLVAGGLFAAPLAAFLCRALPARALLVLVGLLISGLSLYNLSKALG</sequence>
<protein>
    <recommendedName>
        <fullName evidence="5">Probable membrane transporter protein</fullName>
    </recommendedName>
</protein>
<dbReference type="Pfam" id="PF01925">
    <property type="entry name" value="TauE"/>
    <property type="match status" value="1"/>
</dbReference>
<keyword evidence="7" id="KW-1185">Reference proteome</keyword>
<reference evidence="6 7" key="1">
    <citation type="journal article" date="2011" name="J. Bacteriol.">
        <title>Genome sequence of Methyloversatilis universalis FAM5T, a methylotrophic representative of the order Rhodocyclales.</title>
        <authorList>
            <person name="Kittichotirat W."/>
            <person name="Good N.M."/>
            <person name="Hall R."/>
            <person name="Bringel F."/>
            <person name="Lajus A."/>
            <person name="Medigue C."/>
            <person name="Smalley N.E."/>
            <person name="Beck D."/>
            <person name="Bumgarner R."/>
            <person name="Vuilleumier S."/>
            <person name="Kalyuzhnaya M.G."/>
        </authorList>
    </citation>
    <scope>NUCLEOTIDE SEQUENCE [LARGE SCALE GENOMIC DNA]</scope>
    <source>
        <strain evidence="7">ATCC BAA-1314 / JCM 13912 / FAM5</strain>
    </source>
</reference>
<evidence type="ECO:0000256" key="4">
    <source>
        <dbReference type="ARBA" id="ARBA00023136"/>
    </source>
</evidence>
<dbReference type="OrthoDB" id="45564at2"/>
<dbReference type="AlphaFoldDB" id="F5RI39"/>
<evidence type="ECO:0000256" key="2">
    <source>
        <dbReference type="ARBA" id="ARBA00022692"/>
    </source>
</evidence>
<feature type="transmembrane region" description="Helical" evidence="5">
    <location>
        <begin position="302"/>
        <end position="320"/>
    </location>
</feature>
<organism evidence="6 7">
    <name type="scientific">Methyloversatilis universalis (strain ATCC BAA-1314 / DSM 25237 / JCM 13912 / CCUG 52030 / FAM5)</name>
    <dbReference type="NCBI Taxonomy" id="1000565"/>
    <lineage>
        <taxon>Bacteria</taxon>
        <taxon>Pseudomonadati</taxon>
        <taxon>Pseudomonadota</taxon>
        <taxon>Betaproteobacteria</taxon>
        <taxon>Nitrosomonadales</taxon>
        <taxon>Sterolibacteriaceae</taxon>
        <taxon>Methyloversatilis</taxon>
    </lineage>
</organism>
<evidence type="ECO:0000256" key="1">
    <source>
        <dbReference type="ARBA" id="ARBA00004141"/>
    </source>
</evidence>
<dbReference type="InterPro" id="IPR051598">
    <property type="entry name" value="TSUP/Inactive_protease-like"/>
</dbReference>
<dbReference type="RefSeq" id="WP_008064809.1">
    <property type="nucleotide sequence ID" value="NZ_AFHG01000059.1"/>
</dbReference>
<accession>F5RI39</accession>
<keyword evidence="2 5" id="KW-0812">Transmembrane</keyword>
<dbReference type="Proteomes" id="UP000005019">
    <property type="component" value="Unassembled WGS sequence"/>
</dbReference>
<gene>
    <name evidence="6" type="ORF">METUNv1_03989</name>
</gene>
<dbReference type="STRING" id="1000565.METUNv1_03989"/>
<comment type="similarity">
    <text evidence="5">Belongs to the 4-toluene sulfonate uptake permease (TSUP) (TC 2.A.102) family.</text>
</comment>
<dbReference type="PANTHER" id="PTHR43701">
    <property type="entry name" value="MEMBRANE TRANSPORTER PROTEIN MJ0441-RELATED"/>
    <property type="match status" value="1"/>
</dbReference>
<dbReference type="PANTHER" id="PTHR43701:SF12">
    <property type="entry name" value="MEMBRANE TRANSPORTER PROTEIN YTNM-RELATED"/>
    <property type="match status" value="1"/>
</dbReference>
<evidence type="ECO:0000256" key="3">
    <source>
        <dbReference type="ARBA" id="ARBA00022989"/>
    </source>
</evidence>
<evidence type="ECO:0000313" key="7">
    <source>
        <dbReference type="Proteomes" id="UP000005019"/>
    </source>
</evidence>
<feature type="transmembrane region" description="Helical" evidence="5">
    <location>
        <begin position="275"/>
        <end position="295"/>
    </location>
</feature>
<proteinExistence type="inferred from homology"/>
<dbReference type="eggNOG" id="COG0730">
    <property type="taxonomic scope" value="Bacteria"/>
</dbReference>
<dbReference type="GO" id="GO:0005886">
    <property type="term" value="C:plasma membrane"/>
    <property type="evidence" value="ECO:0007669"/>
    <property type="project" value="UniProtKB-SubCell"/>
</dbReference>
<dbReference type="InterPro" id="IPR002781">
    <property type="entry name" value="TM_pro_TauE-like"/>
</dbReference>